<dbReference type="EMBL" id="JBANRG010000016">
    <property type="protein sequence ID" value="KAK7459441.1"/>
    <property type="molecule type" value="Genomic_DNA"/>
</dbReference>
<evidence type="ECO:0000313" key="1">
    <source>
        <dbReference type="EMBL" id="KAK7459441.1"/>
    </source>
</evidence>
<sequence length="159" mass="18026">MLLSLATALRTSPLTGTSTTVIQLQMPSDKLPPLAASRHAQLRVYAIHITKKEAQNIPEYKSERLRRPLRLGSEEFVEEPLPTLMIVHFLAEETRSVWRKARRGMVTLKGHGDSRTTGCAVVLADNSSLEARETPTPEQLEEIQKVLGTVRKPRWYWLE</sequence>
<protein>
    <submittedName>
        <fullName evidence="1">Uncharacterized protein</fullName>
    </submittedName>
</protein>
<name>A0ABR1JID2_9AGAR</name>
<organism evidence="1 2">
    <name type="scientific">Marasmiellus scandens</name>
    <dbReference type="NCBI Taxonomy" id="2682957"/>
    <lineage>
        <taxon>Eukaryota</taxon>
        <taxon>Fungi</taxon>
        <taxon>Dikarya</taxon>
        <taxon>Basidiomycota</taxon>
        <taxon>Agaricomycotina</taxon>
        <taxon>Agaricomycetes</taxon>
        <taxon>Agaricomycetidae</taxon>
        <taxon>Agaricales</taxon>
        <taxon>Marasmiineae</taxon>
        <taxon>Omphalotaceae</taxon>
        <taxon>Marasmiellus</taxon>
    </lineage>
</organism>
<dbReference type="Proteomes" id="UP001498398">
    <property type="component" value="Unassembled WGS sequence"/>
</dbReference>
<evidence type="ECO:0000313" key="2">
    <source>
        <dbReference type="Proteomes" id="UP001498398"/>
    </source>
</evidence>
<accession>A0ABR1JID2</accession>
<reference evidence="1 2" key="1">
    <citation type="submission" date="2024-01" db="EMBL/GenBank/DDBJ databases">
        <title>A draft genome for the cacao thread blight pathogen Marasmiellus scandens.</title>
        <authorList>
            <person name="Baruah I.K."/>
            <person name="Leung J."/>
            <person name="Bukari Y."/>
            <person name="Amoako-Attah I."/>
            <person name="Meinhardt L.W."/>
            <person name="Bailey B.A."/>
            <person name="Cohen S.P."/>
        </authorList>
    </citation>
    <scope>NUCLEOTIDE SEQUENCE [LARGE SCALE GENOMIC DNA]</scope>
    <source>
        <strain evidence="1 2">GH-19</strain>
    </source>
</reference>
<keyword evidence="2" id="KW-1185">Reference proteome</keyword>
<proteinExistence type="predicted"/>
<comment type="caution">
    <text evidence="1">The sequence shown here is derived from an EMBL/GenBank/DDBJ whole genome shotgun (WGS) entry which is preliminary data.</text>
</comment>
<gene>
    <name evidence="1" type="ORF">VKT23_009422</name>
</gene>